<evidence type="ECO:0000259" key="7">
    <source>
        <dbReference type="Pfam" id="PF01029"/>
    </source>
</evidence>
<dbReference type="PATRIC" id="fig|883113.3.peg.373"/>
<reference evidence="8 9" key="1">
    <citation type="submission" date="2012-01" db="EMBL/GenBank/DDBJ databases">
        <title>The Genome Sequence of Facklamia languida CCUG 37842.</title>
        <authorList>
            <consortium name="The Broad Institute Genome Sequencing Platform"/>
            <person name="Earl A."/>
            <person name="Ward D."/>
            <person name="Feldgarden M."/>
            <person name="Gevers D."/>
            <person name="Huys G."/>
            <person name="Young S.K."/>
            <person name="Zeng Q."/>
            <person name="Gargeya S."/>
            <person name="Fitzgerald M."/>
            <person name="Haas B."/>
            <person name="Abouelleil A."/>
            <person name="Alvarado L."/>
            <person name="Arachchi H.M."/>
            <person name="Berlin A."/>
            <person name="Chapman S.B."/>
            <person name="Gearin G."/>
            <person name="Goldberg J."/>
            <person name="Griggs A."/>
            <person name="Gujja S."/>
            <person name="Hansen M."/>
            <person name="Heiman D."/>
            <person name="Howarth C."/>
            <person name="Larimer J."/>
            <person name="Lui A."/>
            <person name="MacDonald P.J.P."/>
            <person name="McCowen C."/>
            <person name="Montmayeur A."/>
            <person name="Murphy C."/>
            <person name="Neiman D."/>
            <person name="Pearson M."/>
            <person name="Priest M."/>
            <person name="Roberts A."/>
            <person name="Saif S."/>
            <person name="Shea T."/>
            <person name="Sisk P."/>
            <person name="Stolte C."/>
            <person name="Sykes S."/>
            <person name="Wortman J."/>
            <person name="Nusbaum C."/>
            <person name="Birren B."/>
        </authorList>
    </citation>
    <scope>NUCLEOTIDE SEQUENCE [LARGE SCALE GENOMIC DNA]</scope>
    <source>
        <strain evidence="8 9">CCUG 37842</strain>
    </source>
</reference>
<evidence type="ECO:0000256" key="1">
    <source>
        <dbReference type="ARBA" id="ARBA00005952"/>
    </source>
</evidence>
<dbReference type="Pfam" id="PF01029">
    <property type="entry name" value="NusB"/>
    <property type="match status" value="1"/>
</dbReference>
<dbReference type="PANTHER" id="PTHR11078">
    <property type="entry name" value="N UTILIZATION SUBSTANCE PROTEIN B-RELATED"/>
    <property type="match status" value="1"/>
</dbReference>
<evidence type="ECO:0000256" key="4">
    <source>
        <dbReference type="ARBA" id="ARBA00023015"/>
    </source>
</evidence>
<dbReference type="AlphaFoldDB" id="H3NHU1"/>
<dbReference type="InterPro" id="IPR035926">
    <property type="entry name" value="NusB-like_sf"/>
</dbReference>
<dbReference type="Gene3D" id="1.10.940.10">
    <property type="entry name" value="NusB-like"/>
    <property type="match status" value="1"/>
</dbReference>
<dbReference type="HOGENOM" id="CLU_087843_3_2_9"/>
<dbReference type="EMBL" id="AGEG01000003">
    <property type="protein sequence ID" value="EHR37740.1"/>
    <property type="molecule type" value="Genomic_DNA"/>
</dbReference>
<gene>
    <name evidence="6" type="primary">nusB</name>
    <name evidence="8" type="ORF">HMPREF9708_00369</name>
</gene>
<dbReference type="SUPFAM" id="SSF48013">
    <property type="entry name" value="NusB-like"/>
    <property type="match status" value="1"/>
</dbReference>
<dbReference type="RefSeq" id="WP_006308315.1">
    <property type="nucleotide sequence ID" value="NZ_JH601133.1"/>
</dbReference>
<dbReference type="InterPro" id="IPR011605">
    <property type="entry name" value="NusB_fam"/>
</dbReference>
<name>H3NHU1_9LACT</name>
<keyword evidence="4 6" id="KW-0805">Transcription regulation</keyword>
<dbReference type="STRING" id="883113.HMPREF9708_00369"/>
<keyword evidence="2 6" id="KW-0889">Transcription antitermination</keyword>
<accession>H3NHU1</accession>
<dbReference type="Proteomes" id="UP000006190">
    <property type="component" value="Unassembled WGS sequence"/>
</dbReference>
<dbReference type="eggNOG" id="COG0781">
    <property type="taxonomic scope" value="Bacteria"/>
</dbReference>
<keyword evidence="3 6" id="KW-0694">RNA-binding</keyword>
<evidence type="ECO:0000256" key="5">
    <source>
        <dbReference type="ARBA" id="ARBA00023163"/>
    </source>
</evidence>
<dbReference type="NCBIfam" id="TIGR01951">
    <property type="entry name" value="nusB"/>
    <property type="match status" value="1"/>
</dbReference>
<dbReference type="NCBIfam" id="NF001223">
    <property type="entry name" value="PRK00202.1-1"/>
    <property type="match status" value="1"/>
</dbReference>
<proteinExistence type="inferred from homology"/>
<dbReference type="OrthoDB" id="9811381at2"/>
<organism evidence="8 9">
    <name type="scientific">Facklamia languida CCUG 37842</name>
    <dbReference type="NCBI Taxonomy" id="883113"/>
    <lineage>
        <taxon>Bacteria</taxon>
        <taxon>Bacillati</taxon>
        <taxon>Bacillota</taxon>
        <taxon>Bacilli</taxon>
        <taxon>Lactobacillales</taxon>
        <taxon>Aerococcaceae</taxon>
        <taxon>Facklamia</taxon>
    </lineage>
</organism>
<evidence type="ECO:0000256" key="2">
    <source>
        <dbReference type="ARBA" id="ARBA00022814"/>
    </source>
</evidence>
<dbReference type="GO" id="GO:0003723">
    <property type="term" value="F:RNA binding"/>
    <property type="evidence" value="ECO:0007669"/>
    <property type="project" value="UniProtKB-UniRule"/>
</dbReference>
<evidence type="ECO:0000313" key="8">
    <source>
        <dbReference type="EMBL" id="EHR37740.1"/>
    </source>
</evidence>
<sequence>MPKLSRRAVREKAVQSLYQLINAQETFESEAAIAFALEAGDDPEAGFQGSVDPYLQRLVKGVVENKEALDALISDYLTEDWALERIASIDLTILRLAFYELVYVDEEEVPAKVKVNEAIELSKTFSDDKSRKFISGVLAQYLDQVQDE</sequence>
<comment type="caution">
    <text evidence="8">The sequence shown here is derived from an EMBL/GenBank/DDBJ whole genome shotgun (WGS) entry which is preliminary data.</text>
</comment>
<comment type="similarity">
    <text evidence="1 6">Belongs to the NusB family.</text>
</comment>
<keyword evidence="9" id="KW-1185">Reference proteome</keyword>
<evidence type="ECO:0000256" key="6">
    <source>
        <dbReference type="HAMAP-Rule" id="MF_00073"/>
    </source>
</evidence>
<keyword evidence="5 6" id="KW-0804">Transcription</keyword>
<protein>
    <recommendedName>
        <fullName evidence="6">Transcription antitermination protein NusB</fullName>
    </recommendedName>
    <alternativeName>
        <fullName evidence="6">Antitermination factor NusB</fullName>
    </alternativeName>
</protein>
<dbReference type="GO" id="GO:0006353">
    <property type="term" value="P:DNA-templated transcription termination"/>
    <property type="evidence" value="ECO:0007669"/>
    <property type="project" value="UniProtKB-UniRule"/>
</dbReference>
<dbReference type="GO" id="GO:0005829">
    <property type="term" value="C:cytosol"/>
    <property type="evidence" value="ECO:0007669"/>
    <property type="project" value="TreeGrafter"/>
</dbReference>
<dbReference type="PANTHER" id="PTHR11078:SF3">
    <property type="entry name" value="ANTITERMINATION NUSB DOMAIN-CONTAINING PROTEIN"/>
    <property type="match status" value="1"/>
</dbReference>
<dbReference type="GO" id="GO:0031564">
    <property type="term" value="P:transcription antitermination"/>
    <property type="evidence" value="ECO:0007669"/>
    <property type="project" value="UniProtKB-KW"/>
</dbReference>
<dbReference type="HAMAP" id="MF_00073">
    <property type="entry name" value="NusB"/>
    <property type="match status" value="1"/>
</dbReference>
<evidence type="ECO:0000313" key="9">
    <source>
        <dbReference type="Proteomes" id="UP000006190"/>
    </source>
</evidence>
<comment type="function">
    <text evidence="6">Involved in transcription antitermination. Required for transcription of ribosomal RNA (rRNA) genes. Binds specifically to the boxA antiterminator sequence of the ribosomal RNA (rrn) operons.</text>
</comment>
<dbReference type="InterPro" id="IPR006027">
    <property type="entry name" value="NusB_RsmB_TIM44"/>
</dbReference>
<feature type="domain" description="NusB/RsmB/TIM44" evidence="7">
    <location>
        <begin position="8"/>
        <end position="141"/>
    </location>
</feature>
<evidence type="ECO:0000256" key="3">
    <source>
        <dbReference type="ARBA" id="ARBA00022884"/>
    </source>
</evidence>